<keyword evidence="1" id="KW-0328">Glycosyltransferase</keyword>
<dbReference type="CDD" id="cd03811">
    <property type="entry name" value="GT4_GT28_WabH-like"/>
    <property type="match status" value="1"/>
</dbReference>
<evidence type="ECO:0000259" key="3">
    <source>
        <dbReference type="Pfam" id="PF00534"/>
    </source>
</evidence>
<feature type="domain" description="Glycosyltransferase subfamily 4-like N-terminal" evidence="4">
    <location>
        <begin position="13"/>
        <end position="160"/>
    </location>
</feature>
<dbReference type="InterPro" id="IPR028098">
    <property type="entry name" value="Glyco_trans_4-like_N"/>
</dbReference>
<keyword evidence="6" id="KW-1185">Reference proteome</keyword>
<dbReference type="SUPFAM" id="SSF53756">
    <property type="entry name" value="UDP-Glycosyltransferase/glycogen phosphorylase"/>
    <property type="match status" value="1"/>
</dbReference>
<dbReference type="Gene3D" id="3.40.50.2000">
    <property type="entry name" value="Glycogen Phosphorylase B"/>
    <property type="match status" value="2"/>
</dbReference>
<organism evidence="5 6">
    <name type="scientific">Nibricoccus aquaticus</name>
    <dbReference type="NCBI Taxonomy" id="2576891"/>
    <lineage>
        <taxon>Bacteria</taxon>
        <taxon>Pseudomonadati</taxon>
        <taxon>Verrucomicrobiota</taxon>
        <taxon>Opitutia</taxon>
        <taxon>Opitutales</taxon>
        <taxon>Opitutaceae</taxon>
        <taxon>Nibricoccus</taxon>
    </lineage>
</organism>
<evidence type="ECO:0000313" key="6">
    <source>
        <dbReference type="Proteomes" id="UP000217265"/>
    </source>
</evidence>
<dbReference type="PANTHER" id="PTHR12526">
    <property type="entry name" value="GLYCOSYLTRANSFERASE"/>
    <property type="match status" value="1"/>
</dbReference>
<gene>
    <name evidence="5" type="ORF">CMV30_17055</name>
</gene>
<reference evidence="5 6" key="1">
    <citation type="submission" date="2017-09" db="EMBL/GenBank/DDBJ databases">
        <title>Complete genome sequence of Verrucomicrobial strain HZ-65, isolated from freshwater.</title>
        <authorList>
            <person name="Choi A."/>
        </authorList>
    </citation>
    <scope>NUCLEOTIDE SEQUENCE [LARGE SCALE GENOMIC DNA]</scope>
    <source>
        <strain evidence="5 6">HZ-65</strain>
    </source>
</reference>
<evidence type="ECO:0000313" key="5">
    <source>
        <dbReference type="EMBL" id="ATC65518.1"/>
    </source>
</evidence>
<keyword evidence="2 5" id="KW-0808">Transferase</keyword>
<accession>A0A290QJK8</accession>
<protein>
    <submittedName>
        <fullName evidence="5">Glycosyl transferase</fullName>
    </submittedName>
</protein>
<evidence type="ECO:0000256" key="2">
    <source>
        <dbReference type="ARBA" id="ARBA00022679"/>
    </source>
</evidence>
<dbReference type="EMBL" id="CP023344">
    <property type="protein sequence ID" value="ATC65518.1"/>
    <property type="molecule type" value="Genomic_DNA"/>
</dbReference>
<dbReference type="AlphaFoldDB" id="A0A290QJK8"/>
<feature type="domain" description="Glycosyl transferase family 1" evidence="3">
    <location>
        <begin position="177"/>
        <end position="330"/>
    </location>
</feature>
<dbReference type="OrthoDB" id="9806653at2"/>
<dbReference type="InterPro" id="IPR001296">
    <property type="entry name" value="Glyco_trans_1"/>
</dbReference>
<dbReference type="Pfam" id="PF13439">
    <property type="entry name" value="Glyco_transf_4"/>
    <property type="match status" value="1"/>
</dbReference>
<dbReference type="PANTHER" id="PTHR12526:SF510">
    <property type="entry name" value="D-INOSITOL 3-PHOSPHATE GLYCOSYLTRANSFERASE"/>
    <property type="match status" value="1"/>
</dbReference>
<dbReference type="Pfam" id="PF00534">
    <property type="entry name" value="Glycos_transf_1"/>
    <property type="match status" value="1"/>
</dbReference>
<evidence type="ECO:0000259" key="4">
    <source>
        <dbReference type="Pfam" id="PF13439"/>
    </source>
</evidence>
<sequence>MKILVIQDRLRSGGTERQSILLTRAFIAAGHDAALLTFRPGGALGPTAADLPRIVLQPFDTHLDWFAPGLFKKVISFAPDIILCMGRMANCNAGSVNQMLRVKFPGSAMLCTMRTGKRLPMLFVHSLHQVRHVIANSHVSEKILVENYAVRPDKISVIHNSLVFAPTADPATAANDRAQLRARFAASEKTIVLLCVAMFRPEKNQRELIELAAQLPRDRDWQLWLGGEGAALADCKALVVSKNLGDRVKFTGFQSDPRPLYHAADLAVLTSKSESLSNFLVEAHAHGLPSVAYKVSGVAECGGLVVPPGDQSAFLAALTPLLTDATTRTNESTRVRAYAAAHFAPERQAAAHLELFQRLLHA</sequence>
<dbReference type="RefSeq" id="WP_096057147.1">
    <property type="nucleotide sequence ID" value="NZ_CP023344.1"/>
</dbReference>
<name>A0A290QJK8_9BACT</name>
<dbReference type="KEGG" id="vbh:CMV30_17055"/>
<dbReference type="Proteomes" id="UP000217265">
    <property type="component" value="Chromosome"/>
</dbReference>
<proteinExistence type="predicted"/>
<evidence type="ECO:0000256" key="1">
    <source>
        <dbReference type="ARBA" id="ARBA00022676"/>
    </source>
</evidence>
<dbReference type="GO" id="GO:0016757">
    <property type="term" value="F:glycosyltransferase activity"/>
    <property type="evidence" value="ECO:0007669"/>
    <property type="project" value="UniProtKB-KW"/>
</dbReference>